<evidence type="ECO:0000313" key="2">
    <source>
        <dbReference type="Proteomes" id="UP000610594"/>
    </source>
</evidence>
<gene>
    <name evidence="1" type="ORF">F1735_03085</name>
</gene>
<keyword evidence="2" id="KW-1185">Reference proteome</keyword>
<reference evidence="1 2" key="1">
    <citation type="submission" date="2019-10" db="EMBL/GenBank/DDBJ databases">
        <title>Taxonomy of Antarctic Massilia spp.: description of Massilia rubra sp. nov., Massilia aquatica sp. nov., Massilia mucilaginosa sp. nov., Massilia frigida sp. nov. isolated from streams, lakes and regoliths.</title>
        <authorList>
            <person name="Holochova P."/>
            <person name="Sedlacek I."/>
            <person name="Kralova S."/>
            <person name="Maslanova I."/>
            <person name="Busse H.-J."/>
            <person name="Stankova E."/>
            <person name="Vrbovska V."/>
            <person name="Kovarovic V."/>
            <person name="Bartak M."/>
            <person name="Svec P."/>
            <person name="Pantucek R."/>
        </authorList>
    </citation>
    <scope>NUCLEOTIDE SEQUENCE [LARGE SCALE GENOMIC DNA]</scope>
    <source>
        <strain evidence="1 2">CCM 8694</strain>
    </source>
</reference>
<dbReference type="Proteomes" id="UP000610594">
    <property type="component" value="Unassembled WGS sequence"/>
</dbReference>
<proteinExistence type="predicted"/>
<dbReference type="EMBL" id="WHJF01000005">
    <property type="protein sequence ID" value="NHZ61297.1"/>
    <property type="molecule type" value="Genomic_DNA"/>
</dbReference>
<evidence type="ECO:0008006" key="3">
    <source>
        <dbReference type="Google" id="ProtNLM"/>
    </source>
</evidence>
<evidence type="ECO:0000313" key="1">
    <source>
        <dbReference type="EMBL" id="NHZ61297.1"/>
    </source>
</evidence>
<name>A0ABX0MPR5_9BURK</name>
<dbReference type="RefSeq" id="WP_167235557.1">
    <property type="nucleotide sequence ID" value="NZ_WHJF01000005.1"/>
</dbReference>
<accession>A0ABX0MPR5</accession>
<comment type="caution">
    <text evidence="1">The sequence shown here is derived from an EMBL/GenBank/DDBJ whole genome shotgun (WGS) entry which is preliminary data.</text>
</comment>
<sequence>MHLTSALGECCIELGVDKRRLIFGKPERPAFCGGLQPSQEMCGSSREHAMQWLGEQERATAPACNG</sequence>
<organism evidence="1 2">
    <name type="scientific">Massilia genomosp. 1</name>
    <dbReference type="NCBI Taxonomy" id="2609280"/>
    <lineage>
        <taxon>Bacteria</taxon>
        <taxon>Pseudomonadati</taxon>
        <taxon>Pseudomonadota</taxon>
        <taxon>Betaproteobacteria</taxon>
        <taxon>Burkholderiales</taxon>
        <taxon>Oxalobacteraceae</taxon>
        <taxon>Telluria group</taxon>
        <taxon>Massilia</taxon>
    </lineage>
</organism>
<protein>
    <recommendedName>
        <fullName evidence="3">Fe-S-cluster oxidoreductase</fullName>
    </recommendedName>
</protein>